<dbReference type="InterPro" id="IPR039054">
    <property type="entry name" value="Int12_PHD"/>
</dbReference>
<evidence type="ECO:0000256" key="9">
    <source>
        <dbReference type="SAM" id="MobiDB-lite"/>
    </source>
</evidence>
<feature type="domain" description="PHD-type" evidence="10">
    <location>
        <begin position="216"/>
        <end position="274"/>
    </location>
</feature>
<dbReference type="InterPro" id="IPR011011">
    <property type="entry name" value="Znf_FYVE_PHD"/>
</dbReference>
<keyword evidence="12" id="KW-1185">Reference proteome</keyword>
<organism evidence="11 12">
    <name type="scientific">Frankliniella fusca</name>
    <dbReference type="NCBI Taxonomy" id="407009"/>
    <lineage>
        <taxon>Eukaryota</taxon>
        <taxon>Metazoa</taxon>
        <taxon>Ecdysozoa</taxon>
        <taxon>Arthropoda</taxon>
        <taxon>Hexapoda</taxon>
        <taxon>Insecta</taxon>
        <taxon>Pterygota</taxon>
        <taxon>Neoptera</taxon>
        <taxon>Paraneoptera</taxon>
        <taxon>Thysanoptera</taxon>
        <taxon>Terebrantia</taxon>
        <taxon>Thripoidea</taxon>
        <taxon>Thripidae</taxon>
        <taxon>Frankliniella</taxon>
    </lineage>
</organism>
<accession>A0AAE1LP51</accession>
<comment type="subcellular location">
    <subcellularLocation>
        <location evidence="1">Nucleus</location>
    </subcellularLocation>
</comment>
<feature type="region of interest" description="Disordered" evidence="9">
    <location>
        <begin position="287"/>
        <end position="324"/>
    </location>
</feature>
<evidence type="ECO:0000256" key="3">
    <source>
        <dbReference type="ARBA" id="ARBA00016814"/>
    </source>
</evidence>
<dbReference type="GO" id="GO:0034472">
    <property type="term" value="P:snRNA 3'-end processing"/>
    <property type="evidence" value="ECO:0007669"/>
    <property type="project" value="TreeGrafter"/>
</dbReference>
<comment type="caution">
    <text evidence="11">The sequence shown here is derived from an EMBL/GenBank/DDBJ whole genome shotgun (WGS) entry which is preliminary data.</text>
</comment>
<evidence type="ECO:0000256" key="4">
    <source>
        <dbReference type="ARBA" id="ARBA00022723"/>
    </source>
</evidence>
<dbReference type="SMART" id="SM00249">
    <property type="entry name" value="PHD"/>
    <property type="match status" value="1"/>
</dbReference>
<evidence type="ECO:0000256" key="1">
    <source>
        <dbReference type="ARBA" id="ARBA00004123"/>
    </source>
</evidence>
<dbReference type="EMBL" id="JAHWGI010001240">
    <property type="protein sequence ID" value="KAK3925729.1"/>
    <property type="molecule type" value="Genomic_DNA"/>
</dbReference>
<reference evidence="11" key="2">
    <citation type="journal article" date="2023" name="BMC Genomics">
        <title>Pest status, molecular evolution, and epigenetic factors derived from the genome assembly of Frankliniella fusca, a thysanopteran phytovirus vector.</title>
        <authorList>
            <person name="Catto M.A."/>
            <person name="Labadie P.E."/>
            <person name="Jacobson A.L."/>
            <person name="Kennedy G.G."/>
            <person name="Srinivasan R."/>
            <person name="Hunt B.G."/>
        </authorList>
    </citation>
    <scope>NUCLEOTIDE SEQUENCE</scope>
    <source>
        <strain evidence="11">PL_HMW_Pooled</strain>
    </source>
</reference>
<proteinExistence type="inferred from homology"/>
<evidence type="ECO:0000313" key="11">
    <source>
        <dbReference type="EMBL" id="KAK3925729.1"/>
    </source>
</evidence>
<feature type="region of interest" description="Disordered" evidence="9">
    <location>
        <begin position="175"/>
        <end position="207"/>
    </location>
</feature>
<dbReference type="Gene3D" id="3.30.40.10">
    <property type="entry name" value="Zinc/RING finger domain, C3HC4 (zinc finger)"/>
    <property type="match status" value="1"/>
</dbReference>
<dbReference type="GO" id="GO:0160232">
    <property type="term" value="C:INTAC complex"/>
    <property type="evidence" value="ECO:0007669"/>
    <property type="project" value="UniProtKB-ARBA"/>
</dbReference>
<dbReference type="GO" id="GO:0008270">
    <property type="term" value="F:zinc ion binding"/>
    <property type="evidence" value="ECO:0007669"/>
    <property type="project" value="UniProtKB-KW"/>
</dbReference>
<keyword evidence="5 8" id="KW-0863">Zinc-finger</keyword>
<dbReference type="InterPro" id="IPR001965">
    <property type="entry name" value="Znf_PHD"/>
</dbReference>
<sequence>MILMLTSDPSGLKQGLRKRLTEGQNGFAFDRVHLEKDFTVADEQRLVDDLYYHTRSVNLAVFIQRPLEENFIQVAQKFAYLDLLFNTLFANGLVPRRGGGFSPLPPPHRSMMEILRNMTTIGIDPTFSKAYRLLFSNEPDSAEQMRAMLDEALKQKYGTHKTLTSILPEKLMVEEPFNNDNINSPSPTENIDDPESEESTNSPEDELNDLNILEEDLLCVVCRQMMQSDGNRLVECQECHGLYHQECHLPPINEAEIPINDPRLAWYCATCKKKLNKAISTIKNNKPVLSVPIPTSPKPSSSGGKPPFTSSKTFSSSLPKSSHG</sequence>
<feature type="compositionally biased region" description="Polar residues" evidence="9">
    <location>
        <begin position="178"/>
        <end position="189"/>
    </location>
</feature>
<evidence type="ECO:0000256" key="6">
    <source>
        <dbReference type="ARBA" id="ARBA00022833"/>
    </source>
</evidence>
<dbReference type="FunFam" id="3.30.40.10:FF:000101">
    <property type="entry name" value="Integrator complex subunit 12"/>
    <property type="match status" value="1"/>
</dbReference>
<dbReference type="SUPFAM" id="SSF57903">
    <property type="entry name" value="FYVE/PHD zinc finger"/>
    <property type="match status" value="1"/>
</dbReference>
<evidence type="ECO:0000256" key="5">
    <source>
        <dbReference type="ARBA" id="ARBA00022771"/>
    </source>
</evidence>
<comment type="similarity">
    <text evidence="2">Belongs to the Integrator subunit 12 family.</text>
</comment>
<dbReference type="PROSITE" id="PS50016">
    <property type="entry name" value="ZF_PHD_2"/>
    <property type="match status" value="1"/>
</dbReference>
<dbReference type="PANTHER" id="PTHR13415">
    <property type="entry name" value="NUCLEAR FACTOR-RELATED"/>
    <property type="match status" value="1"/>
</dbReference>
<feature type="compositionally biased region" description="Low complexity" evidence="9">
    <location>
        <begin position="298"/>
        <end position="324"/>
    </location>
</feature>
<name>A0AAE1LP51_9NEOP</name>
<dbReference type="PANTHER" id="PTHR13415:SF2">
    <property type="entry name" value="INTEGRATOR COMPLEX SUBUNIT 12"/>
    <property type="match status" value="1"/>
</dbReference>
<dbReference type="AlphaFoldDB" id="A0AAE1LP51"/>
<reference evidence="11" key="1">
    <citation type="submission" date="2021-07" db="EMBL/GenBank/DDBJ databases">
        <authorList>
            <person name="Catto M.A."/>
            <person name="Jacobson A."/>
            <person name="Kennedy G."/>
            <person name="Labadie P."/>
            <person name="Hunt B.G."/>
            <person name="Srinivasan R."/>
        </authorList>
    </citation>
    <scope>NUCLEOTIDE SEQUENCE</scope>
    <source>
        <strain evidence="11">PL_HMW_Pooled</strain>
        <tissue evidence="11">Head</tissue>
    </source>
</reference>
<evidence type="ECO:0000313" key="12">
    <source>
        <dbReference type="Proteomes" id="UP001219518"/>
    </source>
</evidence>
<evidence type="ECO:0000259" key="10">
    <source>
        <dbReference type="PROSITE" id="PS50016"/>
    </source>
</evidence>
<protein>
    <recommendedName>
        <fullName evidence="3">Integrator complex subunit 12</fullName>
    </recommendedName>
</protein>
<keyword evidence="6" id="KW-0862">Zinc</keyword>
<dbReference type="InterPro" id="IPR013083">
    <property type="entry name" value="Znf_RING/FYVE/PHD"/>
</dbReference>
<dbReference type="GO" id="GO:0160240">
    <property type="term" value="P:RNA polymerase II transcription initiation surveillance"/>
    <property type="evidence" value="ECO:0007669"/>
    <property type="project" value="UniProtKB-ARBA"/>
</dbReference>
<dbReference type="InterPro" id="IPR051776">
    <property type="entry name" value="Integrator_subunit_12"/>
</dbReference>
<dbReference type="InterPro" id="IPR019787">
    <property type="entry name" value="Znf_PHD-finger"/>
</dbReference>
<keyword evidence="7" id="KW-0539">Nucleus</keyword>
<evidence type="ECO:0000256" key="7">
    <source>
        <dbReference type="ARBA" id="ARBA00023242"/>
    </source>
</evidence>
<dbReference type="GO" id="GO:0032039">
    <property type="term" value="C:integrator complex"/>
    <property type="evidence" value="ECO:0007669"/>
    <property type="project" value="UniProtKB-ARBA"/>
</dbReference>
<dbReference type="InterPro" id="IPR019786">
    <property type="entry name" value="Zinc_finger_PHD-type_CS"/>
</dbReference>
<feature type="compositionally biased region" description="Acidic residues" evidence="9">
    <location>
        <begin position="190"/>
        <end position="207"/>
    </location>
</feature>
<evidence type="ECO:0000256" key="2">
    <source>
        <dbReference type="ARBA" id="ARBA00006009"/>
    </source>
</evidence>
<dbReference type="Proteomes" id="UP001219518">
    <property type="component" value="Unassembled WGS sequence"/>
</dbReference>
<dbReference type="Pfam" id="PF00628">
    <property type="entry name" value="PHD"/>
    <property type="match status" value="1"/>
</dbReference>
<keyword evidence="4" id="KW-0479">Metal-binding</keyword>
<dbReference type="CDD" id="cd15501">
    <property type="entry name" value="PHD_Int12"/>
    <property type="match status" value="1"/>
</dbReference>
<dbReference type="PROSITE" id="PS01359">
    <property type="entry name" value="ZF_PHD_1"/>
    <property type="match status" value="1"/>
</dbReference>
<evidence type="ECO:0000256" key="8">
    <source>
        <dbReference type="PROSITE-ProRule" id="PRU00146"/>
    </source>
</evidence>
<gene>
    <name evidence="11" type="ORF">KUF71_013978</name>
</gene>